<keyword evidence="3" id="KW-1185">Reference proteome</keyword>
<organism evidence="2 3">
    <name type="scientific">Hamadaea flava</name>
    <dbReference type="NCBI Taxonomy" id="1742688"/>
    <lineage>
        <taxon>Bacteria</taxon>
        <taxon>Bacillati</taxon>
        <taxon>Actinomycetota</taxon>
        <taxon>Actinomycetes</taxon>
        <taxon>Micromonosporales</taxon>
        <taxon>Micromonosporaceae</taxon>
        <taxon>Hamadaea</taxon>
    </lineage>
</organism>
<evidence type="ECO:0000313" key="2">
    <source>
        <dbReference type="EMBL" id="MFC4130706.1"/>
    </source>
</evidence>
<name>A0ABV8LIF1_9ACTN</name>
<feature type="transmembrane region" description="Helical" evidence="1">
    <location>
        <begin position="6"/>
        <end position="23"/>
    </location>
</feature>
<dbReference type="InterPro" id="IPR019675">
    <property type="entry name" value="DUF2550"/>
</dbReference>
<sequence>MGILKAIAVGLIVVFALLATLFLRREWFARRGGTVEIYMRLGMMVEGRGWAPGFARYAGDELRWYRMFSFSPRPRRILHRRDLSMVGRRTPSTAEQVLVPAEWVVVRLLRPTRTVQPDPPPDDKLVEIAMSPTVVTGFLSWYESAPPGPSHLT</sequence>
<dbReference type="Proteomes" id="UP001595816">
    <property type="component" value="Unassembled WGS sequence"/>
</dbReference>
<accession>A0ABV8LIF1</accession>
<dbReference type="RefSeq" id="WP_253757383.1">
    <property type="nucleotide sequence ID" value="NZ_JAMZDZ010000001.1"/>
</dbReference>
<keyword evidence="1" id="KW-1133">Transmembrane helix</keyword>
<comment type="caution">
    <text evidence="2">The sequence shown here is derived from an EMBL/GenBank/DDBJ whole genome shotgun (WGS) entry which is preliminary data.</text>
</comment>
<proteinExistence type="predicted"/>
<keyword evidence="1" id="KW-0472">Membrane</keyword>
<evidence type="ECO:0000313" key="3">
    <source>
        <dbReference type="Proteomes" id="UP001595816"/>
    </source>
</evidence>
<dbReference type="Pfam" id="PF10739">
    <property type="entry name" value="DUF2550"/>
    <property type="match status" value="1"/>
</dbReference>
<dbReference type="EMBL" id="JBHSAY010000005">
    <property type="protein sequence ID" value="MFC4130706.1"/>
    <property type="molecule type" value="Genomic_DNA"/>
</dbReference>
<gene>
    <name evidence="2" type="ORF">ACFOZ4_08820</name>
</gene>
<evidence type="ECO:0000256" key="1">
    <source>
        <dbReference type="SAM" id="Phobius"/>
    </source>
</evidence>
<protein>
    <submittedName>
        <fullName evidence="2">DUF2550 domain-containing protein</fullName>
    </submittedName>
</protein>
<keyword evidence="1" id="KW-0812">Transmembrane</keyword>
<reference evidence="3" key="1">
    <citation type="journal article" date="2019" name="Int. J. Syst. Evol. Microbiol.">
        <title>The Global Catalogue of Microorganisms (GCM) 10K type strain sequencing project: providing services to taxonomists for standard genome sequencing and annotation.</title>
        <authorList>
            <consortium name="The Broad Institute Genomics Platform"/>
            <consortium name="The Broad Institute Genome Sequencing Center for Infectious Disease"/>
            <person name="Wu L."/>
            <person name="Ma J."/>
        </authorList>
    </citation>
    <scope>NUCLEOTIDE SEQUENCE [LARGE SCALE GENOMIC DNA]</scope>
    <source>
        <strain evidence="3">CGMCC 4.7289</strain>
    </source>
</reference>